<gene>
    <name evidence="10" type="ORF">DF182_10945</name>
</gene>
<dbReference type="GO" id="GO:0009279">
    <property type="term" value="C:cell outer membrane"/>
    <property type="evidence" value="ECO:0007669"/>
    <property type="project" value="UniProtKB-SubCell"/>
</dbReference>
<dbReference type="Pfam" id="PF13715">
    <property type="entry name" value="CarbopepD_reg_2"/>
    <property type="match status" value="1"/>
</dbReference>
<keyword evidence="3 7" id="KW-1134">Transmembrane beta strand</keyword>
<dbReference type="InterPro" id="IPR036942">
    <property type="entry name" value="Beta-barrel_TonB_sf"/>
</dbReference>
<comment type="similarity">
    <text evidence="7">Belongs to the TonB-dependent receptor family.</text>
</comment>
<sequence>MSCLEIYSSPKIKCMILRAWFQDQRGTLYPPANEHSGRYAIRRKIWKIMRLTVMLLLAAFMQVSAGSYAQTVTLSLKRAPLTKVFKEMQQQTGYSFLYSKEDLQRTENISLELKNIQLSAALKECFKNQPLTFTIVDKVVIIKRENPAPSAIEEATIVAFVPITGTVTDNSGTPLPGASIVIKGTSHSAVSDVNGTFNIDAKPGDVLMVRYVGFNTREVVVGKNGNIQIALEQLSSRLAAVSVVSTGYQTISKERATGAFAAISANDLNGKLQTNIIDRLEGMAAGLTSNRGVVNIRGVSTLKGEQRPLYVLDGVPFEGDIEAINPSDIATISVLKDATAASIYGARAANGVIVMTTKPGKAGPIRVTYNNSIKFTPLPDQGYRNLMSSAELVNFQQEMFNYRSGDYASIDPRKAMNDVYRLLYERKAGKITEEQLQTALDVFRNRDRYDQMKDELLRKAAVTHQHNLGFSGGSEKYSYNLSVNYTGTAPYEKNQQTRRLGYNLRNTFNFTKWMRVDVGILGSNTKLDYDNGFAGERYLLDKERKASYYMLRDENGQPAQWYQSKSQYEIDRLNKLGLQDETYRPLDEIKRQHYTRTSKYLNMNIGANFKLMQGLSLDVRYQSERTDTMDQQLYRKDAAAVKTMINDATLIQNGKVLNYIPIGGQFREIRGETNSYTFRMQLNYNKLINSDHEIQALAGAERRGIRSASTNMYKYGYDEYSLNYKPIDEWALSQPVYGTEALFGQFRLDRKEKEKEMGFIDRENRYAFFYGNASYTFKRRLTASGSIRIDQSNLFGTDPKYQYKPMWSAGLLYVITEDFKWLDRLAVRTTYGINGNIPKEAGPYMITRDDGSNNWTNESQAYISSPPNSGLRWEKTRVTNLAVDFSVFKGKLTGSVDFYNKNTSDLLGNRTADPTVGWSSYLVNYGSMFNRGVDVTLTSTNINTRDFRWNTTLNFNYNKNQLTRLDVSRNTLFDYLSGVQDRVGKPMGSLYSIRYAGLDDKGKPMAYTKDGKVVKSTDLLTIDDLVYEGTTVPPYSASLQNTVHYKGFDLFVMFIYYGGHVMRDVTSPYLTKYPELNYTSNMDRLALNYWKKPGDEANPDIAPGYSFSAPYNVTQIWDAADKNMSKASYIKLRDVTLSYNLPGRLLKKYYIQNMRWSFQVQNLWSWSANKQHLDPEAWSGFNINATRGFKVPTTYTIGVNVNF</sequence>
<dbReference type="InterPro" id="IPR037066">
    <property type="entry name" value="Plug_dom_sf"/>
</dbReference>
<feature type="domain" description="TonB-dependent receptor plug" evidence="9">
    <location>
        <begin position="253"/>
        <end position="352"/>
    </location>
</feature>
<feature type="transmembrane region" description="Helical" evidence="8">
    <location>
        <begin position="48"/>
        <end position="69"/>
    </location>
</feature>
<dbReference type="InterPro" id="IPR023996">
    <property type="entry name" value="TonB-dep_OMP_SusC/RagA"/>
</dbReference>
<dbReference type="SUPFAM" id="SSF56935">
    <property type="entry name" value="Porins"/>
    <property type="match status" value="1"/>
</dbReference>
<dbReference type="Gene3D" id="2.40.170.20">
    <property type="entry name" value="TonB-dependent receptor, beta-barrel domain"/>
    <property type="match status" value="1"/>
</dbReference>
<evidence type="ECO:0000256" key="7">
    <source>
        <dbReference type="PROSITE-ProRule" id="PRU01360"/>
    </source>
</evidence>
<dbReference type="PROSITE" id="PS52016">
    <property type="entry name" value="TONB_DEPENDENT_REC_3"/>
    <property type="match status" value="1"/>
</dbReference>
<dbReference type="Gene3D" id="2.60.40.1120">
    <property type="entry name" value="Carboxypeptidase-like, regulatory domain"/>
    <property type="match status" value="1"/>
</dbReference>
<evidence type="ECO:0000256" key="3">
    <source>
        <dbReference type="ARBA" id="ARBA00022452"/>
    </source>
</evidence>
<dbReference type="NCBIfam" id="TIGR04056">
    <property type="entry name" value="OMP_RagA_SusC"/>
    <property type="match status" value="1"/>
</dbReference>
<keyword evidence="5 7" id="KW-0472">Membrane</keyword>
<dbReference type="InterPro" id="IPR039426">
    <property type="entry name" value="TonB-dep_rcpt-like"/>
</dbReference>
<dbReference type="InterPro" id="IPR012910">
    <property type="entry name" value="Plug_dom"/>
</dbReference>
<evidence type="ECO:0000313" key="11">
    <source>
        <dbReference type="Proteomes" id="UP000253410"/>
    </source>
</evidence>
<dbReference type="OrthoDB" id="9768177at2"/>
<dbReference type="SUPFAM" id="SSF49464">
    <property type="entry name" value="Carboxypeptidase regulatory domain-like"/>
    <property type="match status" value="1"/>
</dbReference>
<comment type="subcellular location">
    <subcellularLocation>
        <location evidence="1 7">Cell outer membrane</location>
        <topology evidence="1 7">Multi-pass membrane protein</topology>
    </subcellularLocation>
</comment>
<name>A0A365Y412_9BACT</name>
<keyword evidence="4 7" id="KW-0812">Transmembrane</keyword>
<evidence type="ECO:0000256" key="8">
    <source>
        <dbReference type="SAM" id="Phobius"/>
    </source>
</evidence>
<keyword evidence="8" id="KW-1133">Transmembrane helix</keyword>
<dbReference type="AlphaFoldDB" id="A0A365Y412"/>
<dbReference type="NCBIfam" id="TIGR04057">
    <property type="entry name" value="SusC_RagA_signa"/>
    <property type="match status" value="1"/>
</dbReference>
<evidence type="ECO:0000256" key="2">
    <source>
        <dbReference type="ARBA" id="ARBA00022448"/>
    </source>
</evidence>
<comment type="caution">
    <text evidence="10">The sequence shown here is derived from an EMBL/GenBank/DDBJ whole genome shotgun (WGS) entry which is preliminary data.</text>
</comment>
<dbReference type="EMBL" id="QFFJ01000001">
    <property type="protein sequence ID" value="RBL93058.1"/>
    <property type="molecule type" value="Genomic_DNA"/>
</dbReference>
<organism evidence="10 11">
    <name type="scientific">Chitinophaga flava</name>
    <dbReference type="NCBI Taxonomy" id="2259036"/>
    <lineage>
        <taxon>Bacteria</taxon>
        <taxon>Pseudomonadati</taxon>
        <taxon>Bacteroidota</taxon>
        <taxon>Chitinophagia</taxon>
        <taxon>Chitinophagales</taxon>
        <taxon>Chitinophagaceae</taxon>
        <taxon>Chitinophaga</taxon>
    </lineage>
</organism>
<reference evidence="10 11" key="1">
    <citation type="submission" date="2018-05" db="EMBL/GenBank/DDBJ databases">
        <title>Chitinophaga sp. K3CV102501T nov., isolated from isolated from a monsoon evergreen broad-leaved forest soil.</title>
        <authorList>
            <person name="Lv Y."/>
        </authorList>
    </citation>
    <scope>NUCLEOTIDE SEQUENCE [LARGE SCALE GENOMIC DNA]</scope>
    <source>
        <strain evidence="10 11">GDMCC 1.1325</strain>
    </source>
</reference>
<dbReference type="Pfam" id="PF07715">
    <property type="entry name" value="Plug"/>
    <property type="match status" value="1"/>
</dbReference>
<keyword evidence="2 7" id="KW-0813">Transport</keyword>
<evidence type="ECO:0000256" key="4">
    <source>
        <dbReference type="ARBA" id="ARBA00022692"/>
    </source>
</evidence>
<evidence type="ECO:0000256" key="5">
    <source>
        <dbReference type="ARBA" id="ARBA00023136"/>
    </source>
</evidence>
<evidence type="ECO:0000313" key="10">
    <source>
        <dbReference type="EMBL" id="RBL93058.1"/>
    </source>
</evidence>
<protein>
    <submittedName>
        <fullName evidence="10">SusC/RagA family TonB-linked outer membrane protein</fullName>
    </submittedName>
</protein>
<proteinExistence type="inferred from homology"/>
<keyword evidence="6 7" id="KW-0998">Cell outer membrane</keyword>
<evidence type="ECO:0000256" key="1">
    <source>
        <dbReference type="ARBA" id="ARBA00004571"/>
    </source>
</evidence>
<accession>A0A365Y412</accession>
<dbReference type="Proteomes" id="UP000253410">
    <property type="component" value="Unassembled WGS sequence"/>
</dbReference>
<dbReference type="InterPro" id="IPR008969">
    <property type="entry name" value="CarboxyPept-like_regulatory"/>
</dbReference>
<evidence type="ECO:0000259" key="9">
    <source>
        <dbReference type="Pfam" id="PF07715"/>
    </source>
</evidence>
<dbReference type="Gene3D" id="2.170.130.10">
    <property type="entry name" value="TonB-dependent receptor, plug domain"/>
    <property type="match status" value="1"/>
</dbReference>
<keyword evidence="11" id="KW-1185">Reference proteome</keyword>
<dbReference type="InterPro" id="IPR023997">
    <property type="entry name" value="TonB-dep_OMP_SusC/RagA_CS"/>
</dbReference>
<evidence type="ECO:0000256" key="6">
    <source>
        <dbReference type="ARBA" id="ARBA00023237"/>
    </source>
</evidence>